<dbReference type="Pfam" id="PF24476">
    <property type="entry name" value="DUF7580"/>
    <property type="match status" value="1"/>
</dbReference>
<dbReference type="SMART" id="SM00220">
    <property type="entry name" value="S_TKc"/>
    <property type="match status" value="1"/>
</dbReference>
<dbReference type="EMBL" id="RYZI01000553">
    <property type="protein sequence ID" value="RWA04541.1"/>
    <property type="molecule type" value="Genomic_DNA"/>
</dbReference>
<comment type="caution">
    <text evidence="2">The sequence shown here is derived from an EMBL/GenBank/DDBJ whole genome shotgun (WGS) entry which is preliminary data.</text>
</comment>
<dbReference type="InterPro" id="IPR000719">
    <property type="entry name" value="Prot_kinase_dom"/>
</dbReference>
<dbReference type="PROSITE" id="PS50011">
    <property type="entry name" value="PROTEIN_KINASE_DOM"/>
    <property type="match status" value="2"/>
</dbReference>
<dbReference type="Proteomes" id="UP000286045">
    <property type="component" value="Unassembled WGS sequence"/>
</dbReference>
<protein>
    <recommendedName>
        <fullName evidence="1">Protein kinase domain-containing protein</fullName>
    </recommendedName>
</protein>
<dbReference type="SUPFAM" id="SSF56112">
    <property type="entry name" value="Protein kinase-like (PK-like)"/>
    <property type="match status" value="2"/>
</dbReference>
<accession>A0A439CR24</accession>
<dbReference type="Gene3D" id="1.10.510.10">
    <property type="entry name" value="Transferase(Phosphotransferase) domain 1"/>
    <property type="match status" value="2"/>
</dbReference>
<dbReference type="PANTHER" id="PTHR37542">
    <property type="entry name" value="HELO DOMAIN-CONTAINING PROTEIN-RELATED"/>
    <property type="match status" value="1"/>
</dbReference>
<dbReference type="PANTHER" id="PTHR37542:SF3">
    <property type="entry name" value="PRION-INHIBITION AND PROPAGATION HELO DOMAIN-CONTAINING PROTEIN"/>
    <property type="match status" value="1"/>
</dbReference>
<dbReference type="STRING" id="363999.A0A439CR24"/>
<evidence type="ECO:0000259" key="1">
    <source>
        <dbReference type="PROSITE" id="PS50011"/>
    </source>
</evidence>
<feature type="domain" description="Protein kinase" evidence="1">
    <location>
        <begin position="624"/>
        <end position="972"/>
    </location>
</feature>
<name>A0A439CR24_9PEZI</name>
<dbReference type="GO" id="GO:0004672">
    <property type="term" value="F:protein kinase activity"/>
    <property type="evidence" value="ECO:0007669"/>
    <property type="project" value="InterPro"/>
</dbReference>
<keyword evidence="3" id="KW-1185">Reference proteome</keyword>
<dbReference type="InterPro" id="IPR011009">
    <property type="entry name" value="Kinase-like_dom_sf"/>
</dbReference>
<sequence>MLRYPPLNRRVPHLFRYPWKPRSPSTPGYAMSFLDELKQRIRRVKQESQSLPHQWFIATGDLDSILTSDDIAQALTDPAFNVSLPLQDSASKIIANSGRVVFSLLLELNIPAFLGAFIQENILDNALPVDKTRVETILGDDSQSFTSAQWSFLPYTLESYPYHRRLRPNEIVPYTYMKNIGGEKLKDGYFVCKKLETAGPGGEAAESELLFYLRALKHENIVELLTSYSQNNVPHLIFRPADSDLRQLLQQNRRPYDLREDHHVIAALHGLCSGLRHLHQYHLAPTAHSKTEALSMHGCHHDLKPNNVLVQGSRFILADFGLSRLKDLAEDSKTPWQNAAFDYGAPECRDPTTFKVGRIGRASDIWSLGCIILEVSVYMRSGVDGVEGFRQSRQFQGEMAQTFAFHNDRSASPAVDNCIEELSNCESIALSSMAALLRRMISLETHNRPTIDIVTTHMQRSAIRAVLEKVLQVAEMHIDGARGRDVESNTILLTQLHLEVHRLRSWAGALGLAVEGHLGPQRDGPVISSFQEVTDLLRHTISGLEQHIASDKEAQENSADFWLGNQNSSVSLLHQLNNRLHYLLSSAEKLSADRLFTALATSTQNPETLLNISRGVGTRAPPQYGDVGVVAAMRYIALLESNDIDSATAASVRIDPVLVSEDPHKDDPITRPQTYWYYNSLESSQKVHVERIRYGKSWAKQVDPEESKKVGEGIYKRAQRLAAMLRTTQALESFRSFRCIGVYHRAEERHLGLTFEIPKQDEHLVRLYKLLRWRKGGAESIPPPDVDDKYCLANVLSSSLHRIHLSGWLHKDLNPMNVVFSHPNKVAWKDVDYSEPYIVGFDHSREHNPEEYTEGPDESMALGYHHPAYRTGSRRFQKSFDIYSLGLLLLSIGLWSPIVEDLRERYPEAPSEELAKKYVGLCDTKLPKSTSRRYCDAVKACLELALNDSIEETDTMSAFRTKVIDEIAKLNP</sequence>
<organism evidence="2 3">
    <name type="scientific">Xylaria grammica</name>
    <dbReference type="NCBI Taxonomy" id="363999"/>
    <lineage>
        <taxon>Eukaryota</taxon>
        <taxon>Fungi</taxon>
        <taxon>Dikarya</taxon>
        <taxon>Ascomycota</taxon>
        <taxon>Pezizomycotina</taxon>
        <taxon>Sordariomycetes</taxon>
        <taxon>Xylariomycetidae</taxon>
        <taxon>Xylariales</taxon>
        <taxon>Xylariaceae</taxon>
        <taxon>Xylaria</taxon>
    </lineage>
</organism>
<evidence type="ECO:0000313" key="3">
    <source>
        <dbReference type="Proteomes" id="UP000286045"/>
    </source>
</evidence>
<dbReference type="Pfam" id="PF00069">
    <property type="entry name" value="Pkinase"/>
    <property type="match status" value="1"/>
</dbReference>
<dbReference type="GO" id="GO:0005524">
    <property type="term" value="F:ATP binding"/>
    <property type="evidence" value="ECO:0007669"/>
    <property type="project" value="InterPro"/>
</dbReference>
<evidence type="ECO:0000313" key="2">
    <source>
        <dbReference type="EMBL" id="RWA04541.1"/>
    </source>
</evidence>
<dbReference type="AlphaFoldDB" id="A0A439CR24"/>
<dbReference type="InterPro" id="IPR056002">
    <property type="entry name" value="DUF7580"/>
</dbReference>
<proteinExistence type="predicted"/>
<gene>
    <name evidence="2" type="ORF">EKO27_g10567</name>
</gene>
<feature type="domain" description="Protein kinase" evidence="1">
    <location>
        <begin position="160"/>
        <end position="460"/>
    </location>
</feature>
<dbReference type="CDD" id="cd00180">
    <property type="entry name" value="PKc"/>
    <property type="match status" value="1"/>
</dbReference>
<reference evidence="2 3" key="1">
    <citation type="submission" date="2018-12" db="EMBL/GenBank/DDBJ databases">
        <title>Draft genome sequence of Xylaria grammica IHI A82.</title>
        <authorList>
            <person name="Buettner E."/>
            <person name="Kellner H."/>
        </authorList>
    </citation>
    <scope>NUCLEOTIDE SEQUENCE [LARGE SCALE GENOMIC DNA]</scope>
    <source>
        <strain evidence="2 3">IHI A82</strain>
    </source>
</reference>